<dbReference type="GO" id="GO:0046872">
    <property type="term" value="F:metal ion binding"/>
    <property type="evidence" value="ECO:0007669"/>
    <property type="project" value="UniProtKB-KW"/>
</dbReference>
<dbReference type="GO" id="GO:0004177">
    <property type="term" value="F:aminopeptidase activity"/>
    <property type="evidence" value="ECO:0007669"/>
    <property type="project" value="UniProtKB-KW"/>
</dbReference>
<evidence type="ECO:0000256" key="3">
    <source>
        <dbReference type="ARBA" id="ARBA00022670"/>
    </source>
</evidence>
<evidence type="ECO:0000256" key="1">
    <source>
        <dbReference type="ARBA" id="ARBA00001947"/>
    </source>
</evidence>
<evidence type="ECO:0000256" key="10">
    <source>
        <dbReference type="SAM" id="SignalP"/>
    </source>
</evidence>
<dbReference type="eggNOG" id="KOG2195">
    <property type="taxonomic scope" value="Eukaryota"/>
</dbReference>
<keyword evidence="2" id="KW-0031">Aminopeptidase</keyword>
<evidence type="ECO:0000256" key="2">
    <source>
        <dbReference type="ARBA" id="ARBA00022438"/>
    </source>
</evidence>
<keyword evidence="5 10" id="KW-0732">Signal</keyword>
<dbReference type="GO" id="GO:0008235">
    <property type="term" value="F:metalloexopeptidase activity"/>
    <property type="evidence" value="ECO:0007669"/>
    <property type="project" value="InterPro"/>
</dbReference>
<evidence type="ECO:0000259" key="11">
    <source>
        <dbReference type="Pfam" id="PF04389"/>
    </source>
</evidence>
<keyword evidence="7 9" id="KW-0862">Zinc</keyword>
<evidence type="ECO:0000256" key="9">
    <source>
        <dbReference type="RuleBase" id="RU361240"/>
    </source>
</evidence>
<dbReference type="InterPro" id="IPR007484">
    <property type="entry name" value="Peptidase_M28"/>
</dbReference>
<reference evidence="12 13" key="1">
    <citation type="submission" date="2015-12" db="EMBL/GenBank/DDBJ databases">
        <title>Draft genome sequence of Moniliophthora roreri, the causal agent of frosty pod rot of cacao.</title>
        <authorList>
            <person name="Aime M.C."/>
            <person name="Diaz-Valderrama J.R."/>
            <person name="Kijpornyongpan T."/>
            <person name="Phillips-Mora W."/>
        </authorList>
    </citation>
    <scope>NUCLEOTIDE SEQUENCE [LARGE SCALE GENOMIC DNA]</scope>
    <source>
        <strain evidence="12 13">MCA 2952</strain>
    </source>
</reference>
<evidence type="ECO:0000256" key="5">
    <source>
        <dbReference type="ARBA" id="ARBA00022729"/>
    </source>
</evidence>
<dbReference type="Pfam" id="PF04389">
    <property type="entry name" value="Peptidase_M28"/>
    <property type="match status" value="1"/>
</dbReference>
<comment type="cofactor">
    <cofactor evidence="1">
        <name>Zn(2+)</name>
        <dbReference type="ChEBI" id="CHEBI:29105"/>
    </cofactor>
</comment>
<dbReference type="PANTHER" id="PTHR12147:SF56">
    <property type="entry name" value="AMINOPEPTIDASE YDR415C-RELATED"/>
    <property type="match status" value="1"/>
</dbReference>
<feature type="domain" description="Peptidase M28" evidence="11">
    <location>
        <begin position="175"/>
        <end position="368"/>
    </location>
</feature>
<dbReference type="FunFam" id="3.40.630.10:FF:000042">
    <property type="entry name" value="Peptide hydrolase"/>
    <property type="match status" value="1"/>
</dbReference>
<proteinExistence type="inferred from homology"/>
<dbReference type="Proteomes" id="UP000054988">
    <property type="component" value="Unassembled WGS sequence"/>
</dbReference>
<evidence type="ECO:0000313" key="13">
    <source>
        <dbReference type="Proteomes" id="UP000054988"/>
    </source>
</evidence>
<evidence type="ECO:0000313" key="12">
    <source>
        <dbReference type="EMBL" id="KTB33961.1"/>
    </source>
</evidence>
<accession>A0A0W0FCC3</accession>
<evidence type="ECO:0000256" key="6">
    <source>
        <dbReference type="ARBA" id="ARBA00022801"/>
    </source>
</evidence>
<sequence>MKLLCLLPFLGLVSASPLNYDQEPLATAPQDGFSLDLNEQRLIQLENAEPMWMSERDKIALKATGVNFFDITDTQELGLSSYSRLRSELKVTFPSPNATEKVKPILKTLSTEGPKENLEKFTSFRTRYYRSDTGKESQKWLLSKIQEITAKWASDSLKNQISFKEFTHSWGQNSIIVTIPGSSKEDEVVVISAHQDSTNMWPFLPAPGADDDGSGSVTILESYRALIAADYHPERTVEFHWYSAEEGGLLGSQAVAADYARRSVNVVAMSQFDMTAWVKRGTREEVGVITDYTDAGLTEFNKKLVELYLDIPYVETECGYACSDHASWRKAGYPSVFTIESSFQNSNKYIHSTNDRIDISDEFSFSHMLEFSKLAVGFAVELGGWAQ</sequence>
<dbReference type="Gene3D" id="3.40.630.10">
    <property type="entry name" value="Zn peptidases"/>
    <property type="match status" value="1"/>
</dbReference>
<gene>
    <name evidence="12" type="ORF">WG66_13387</name>
</gene>
<keyword evidence="3 9" id="KW-0645">Protease</keyword>
<protein>
    <recommendedName>
        <fullName evidence="9">Peptide hydrolase</fullName>
        <ecNumber evidence="9">3.4.-.-</ecNumber>
    </recommendedName>
</protein>
<name>A0A0W0FCC3_MONRR</name>
<comment type="caution">
    <text evidence="12">The sequence shown here is derived from an EMBL/GenBank/DDBJ whole genome shotgun (WGS) entry which is preliminary data.</text>
</comment>
<keyword evidence="6 9" id="KW-0378">Hydrolase</keyword>
<dbReference type="SUPFAM" id="SSF53187">
    <property type="entry name" value="Zn-dependent exopeptidases"/>
    <property type="match status" value="1"/>
</dbReference>
<dbReference type="EC" id="3.4.-.-" evidence="9"/>
<keyword evidence="4 9" id="KW-0479">Metal-binding</keyword>
<dbReference type="EMBL" id="LATX01002123">
    <property type="protein sequence ID" value="KTB33961.1"/>
    <property type="molecule type" value="Genomic_DNA"/>
</dbReference>
<organism evidence="12 13">
    <name type="scientific">Moniliophthora roreri</name>
    <name type="common">Frosty pod rot fungus</name>
    <name type="synonym">Monilia roreri</name>
    <dbReference type="NCBI Taxonomy" id="221103"/>
    <lineage>
        <taxon>Eukaryota</taxon>
        <taxon>Fungi</taxon>
        <taxon>Dikarya</taxon>
        <taxon>Basidiomycota</taxon>
        <taxon>Agaricomycotina</taxon>
        <taxon>Agaricomycetes</taxon>
        <taxon>Agaricomycetidae</taxon>
        <taxon>Agaricales</taxon>
        <taxon>Marasmiineae</taxon>
        <taxon>Marasmiaceae</taxon>
        <taxon>Moniliophthora</taxon>
    </lineage>
</organism>
<evidence type="ECO:0000256" key="4">
    <source>
        <dbReference type="ARBA" id="ARBA00022723"/>
    </source>
</evidence>
<feature type="signal peptide" evidence="10">
    <location>
        <begin position="1"/>
        <end position="15"/>
    </location>
</feature>
<comment type="similarity">
    <text evidence="8">Belongs to the peptidase M28 family. M28E subfamily.</text>
</comment>
<evidence type="ECO:0000256" key="8">
    <source>
        <dbReference type="ARBA" id="ARBA00043962"/>
    </source>
</evidence>
<dbReference type="PANTHER" id="PTHR12147">
    <property type="entry name" value="METALLOPEPTIDASE M28 FAMILY MEMBER"/>
    <property type="match status" value="1"/>
</dbReference>
<dbReference type="GO" id="GO:0006508">
    <property type="term" value="P:proteolysis"/>
    <property type="evidence" value="ECO:0007669"/>
    <property type="project" value="UniProtKB-KW"/>
</dbReference>
<dbReference type="InterPro" id="IPR045175">
    <property type="entry name" value="M28_fam"/>
</dbReference>
<feature type="chain" id="PRO_5011977704" description="Peptide hydrolase" evidence="10">
    <location>
        <begin position="16"/>
        <end position="387"/>
    </location>
</feature>
<evidence type="ECO:0000256" key="7">
    <source>
        <dbReference type="ARBA" id="ARBA00022833"/>
    </source>
</evidence>
<dbReference type="AlphaFoldDB" id="A0A0W0FCC3"/>
<dbReference type="CDD" id="cd03879">
    <property type="entry name" value="M28_AAP"/>
    <property type="match status" value="1"/>
</dbReference>